<evidence type="ECO:0000256" key="8">
    <source>
        <dbReference type="ARBA" id="ARBA00022729"/>
    </source>
</evidence>
<feature type="transmembrane region" description="Helical" evidence="16">
    <location>
        <begin position="327"/>
        <end position="346"/>
    </location>
</feature>
<evidence type="ECO:0000256" key="2">
    <source>
        <dbReference type="ARBA" id="ARBA00004589"/>
    </source>
</evidence>
<accession>A0A9P9G6Y0</accession>
<keyword evidence="19" id="KW-1185">Reference proteome</keyword>
<evidence type="ECO:0000259" key="17">
    <source>
        <dbReference type="PROSITE" id="PS52012"/>
    </source>
</evidence>
<dbReference type="PROSITE" id="PS52012">
    <property type="entry name" value="CFEM"/>
    <property type="match status" value="1"/>
</dbReference>
<keyword evidence="6" id="KW-0336">GPI-anchor</keyword>
<dbReference type="GO" id="GO:0005576">
    <property type="term" value="C:extracellular region"/>
    <property type="evidence" value="ECO:0007669"/>
    <property type="project" value="UniProtKB-SubCell"/>
</dbReference>
<evidence type="ECO:0000313" key="19">
    <source>
        <dbReference type="Proteomes" id="UP000736672"/>
    </source>
</evidence>
<evidence type="ECO:0000256" key="9">
    <source>
        <dbReference type="ARBA" id="ARBA00022989"/>
    </source>
</evidence>
<evidence type="ECO:0000256" key="11">
    <source>
        <dbReference type="ARBA" id="ARBA00023157"/>
    </source>
</evidence>
<dbReference type="Pfam" id="PF05730">
    <property type="entry name" value="CFEM"/>
    <property type="match status" value="1"/>
</dbReference>
<dbReference type="EMBL" id="JAGTJS010000027">
    <property type="protein sequence ID" value="KAH7234205.1"/>
    <property type="molecule type" value="Genomic_DNA"/>
</dbReference>
<evidence type="ECO:0000313" key="18">
    <source>
        <dbReference type="EMBL" id="KAH7234205.1"/>
    </source>
</evidence>
<keyword evidence="10 16" id="KW-0472">Membrane</keyword>
<evidence type="ECO:0000256" key="16">
    <source>
        <dbReference type="SAM" id="Phobius"/>
    </source>
</evidence>
<comment type="similarity">
    <text evidence="4">Belongs to the RBT5 family.</text>
</comment>
<feature type="transmembrane region" description="Helical" evidence="16">
    <location>
        <begin position="208"/>
        <end position="230"/>
    </location>
</feature>
<dbReference type="Pfam" id="PF20684">
    <property type="entry name" value="Fung_rhodopsin"/>
    <property type="match status" value="1"/>
</dbReference>
<name>A0A9P9G6Y0_FUSSL</name>
<evidence type="ECO:0000256" key="1">
    <source>
        <dbReference type="ARBA" id="ARBA00004141"/>
    </source>
</evidence>
<keyword evidence="9 16" id="KW-1133">Transmembrane helix</keyword>
<keyword evidence="5" id="KW-0964">Secreted</keyword>
<dbReference type="Proteomes" id="UP000736672">
    <property type="component" value="Unassembled WGS sequence"/>
</dbReference>
<keyword evidence="12" id="KW-0449">Lipoprotein</keyword>
<dbReference type="AlphaFoldDB" id="A0A9P9G6Y0"/>
<dbReference type="PANTHER" id="PTHR33048:SF47">
    <property type="entry name" value="INTEGRAL MEMBRANE PROTEIN-RELATED"/>
    <property type="match status" value="1"/>
</dbReference>
<reference evidence="18" key="1">
    <citation type="journal article" date="2021" name="Nat. Commun.">
        <title>Genetic determinants of endophytism in the Arabidopsis root mycobiome.</title>
        <authorList>
            <person name="Mesny F."/>
            <person name="Miyauchi S."/>
            <person name="Thiergart T."/>
            <person name="Pickel B."/>
            <person name="Atanasova L."/>
            <person name="Karlsson M."/>
            <person name="Huettel B."/>
            <person name="Barry K.W."/>
            <person name="Haridas S."/>
            <person name="Chen C."/>
            <person name="Bauer D."/>
            <person name="Andreopoulos W."/>
            <person name="Pangilinan J."/>
            <person name="LaButti K."/>
            <person name="Riley R."/>
            <person name="Lipzen A."/>
            <person name="Clum A."/>
            <person name="Drula E."/>
            <person name="Henrissat B."/>
            <person name="Kohler A."/>
            <person name="Grigoriev I.V."/>
            <person name="Martin F.M."/>
            <person name="Hacquard S."/>
        </authorList>
    </citation>
    <scope>NUCLEOTIDE SEQUENCE</scope>
    <source>
        <strain evidence="18">FSSC 5 MPI-SDFR-AT-0091</strain>
    </source>
</reference>
<keyword evidence="8" id="KW-0732">Signal</keyword>
<evidence type="ECO:0000256" key="3">
    <source>
        <dbReference type="ARBA" id="ARBA00004613"/>
    </source>
</evidence>
<comment type="caution">
    <text evidence="14">Lacks conserved residue(s) required for the propagation of feature annotation.</text>
</comment>
<evidence type="ECO:0000256" key="12">
    <source>
        <dbReference type="ARBA" id="ARBA00023288"/>
    </source>
</evidence>
<dbReference type="OrthoDB" id="5329176at2759"/>
<evidence type="ECO:0000256" key="5">
    <source>
        <dbReference type="ARBA" id="ARBA00022525"/>
    </source>
</evidence>
<keyword evidence="6" id="KW-0325">Glycoprotein</keyword>
<dbReference type="InterPro" id="IPR049326">
    <property type="entry name" value="Rhodopsin_dom_fungi"/>
</dbReference>
<organism evidence="18 19">
    <name type="scientific">Fusarium solani</name>
    <name type="common">Filamentous fungus</name>
    <dbReference type="NCBI Taxonomy" id="169388"/>
    <lineage>
        <taxon>Eukaryota</taxon>
        <taxon>Fungi</taxon>
        <taxon>Dikarya</taxon>
        <taxon>Ascomycota</taxon>
        <taxon>Pezizomycotina</taxon>
        <taxon>Sordariomycetes</taxon>
        <taxon>Hypocreomycetidae</taxon>
        <taxon>Hypocreales</taxon>
        <taxon>Nectriaceae</taxon>
        <taxon>Fusarium</taxon>
        <taxon>Fusarium solani species complex</taxon>
    </lineage>
</organism>
<evidence type="ECO:0000256" key="6">
    <source>
        <dbReference type="ARBA" id="ARBA00022622"/>
    </source>
</evidence>
<feature type="domain" description="CFEM" evidence="17">
    <location>
        <begin position="1"/>
        <end position="111"/>
    </location>
</feature>
<evidence type="ECO:0000256" key="7">
    <source>
        <dbReference type="ARBA" id="ARBA00022692"/>
    </source>
</evidence>
<feature type="region of interest" description="Disordered" evidence="15">
    <location>
        <begin position="384"/>
        <end position="406"/>
    </location>
</feature>
<comment type="subcellular location">
    <subcellularLocation>
        <location evidence="2">Membrane</location>
        <topology evidence="2">Lipid-anchor</topology>
        <topology evidence="2">GPI-anchor</topology>
    </subcellularLocation>
    <subcellularLocation>
        <location evidence="1">Membrane</location>
        <topology evidence="1">Multi-pass membrane protein</topology>
    </subcellularLocation>
    <subcellularLocation>
        <location evidence="3">Secreted</location>
    </subcellularLocation>
</comment>
<comment type="similarity">
    <text evidence="13">Belongs to the SAT4 family.</text>
</comment>
<protein>
    <recommendedName>
        <fullName evidence="17">CFEM domain-containing protein</fullName>
    </recommendedName>
</protein>
<feature type="transmembrane region" description="Helical" evidence="16">
    <location>
        <begin position="174"/>
        <end position="196"/>
    </location>
</feature>
<dbReference type="InterPro" id="IPR008427">
    <property type="entry name" value="Extracellular_membr_CFEM_dom"/>
</dbReference>
<evidence type="ECO:0000256" key="13">
    <source>
        <dbReference type="ARBA" id="ARBA00038359"/>
    </source>
</evidence>
<proteinExistence type="inferred from homology"/>
<dbReference type="GO" id="GO:0098552">
    <property type="term" value="C:side of membrane"/>
    <property type="evidence" value="ECO:0007669"/>
    <property type="project" value="UniProtKB-KW"/>
</dbReference>
<dbReference type="SMART" id="SM00747">
    <property type="entry name" value="CFEM"/>
    <property type="match status" value="1"/>
</dbReference>
<gene>
    <name evidence="18" type="ORF">B0J15DRAFT_517471</name>
</gene>
<evidence type="ECO:0000256" key="14">
    <source>
        <dbReference type="PROSITE-ProRule" id="PRU01356"/>
    </source>
</evidence>
<keyword evidence="7 16" id="KW-0812">Transmembrane</keyword>
<dbReference type="PANTHER" id="PTHR33048">
    <property type="entry name" value="PTH11-LIKE INTEGRAL MEMBRANE PROTEIN (AFU_ORTHOLOGUE AFUA_5G11245)"/>
    <property type="match status" value="1"/>
</dbReference>
<feature type="transmembrane region" description="Helical" evidence="16">
    <location>
        <begin position="289"/>
        <end position="307"/>
    </location>
</feature>
<evidence type="ECO:0000256" key="15">
    <source>
        <dbReference type="SAM" id="MobiDB-lite"/>
    </source>
</evidence>
<keyword evidence="11 14" id="KW-1015">Disulfide bond</keyword>
<sequence>MVSFTVASNLLVATQNVTRLATMMPECSLPCLEPVIKGVVCGQSVLSDCLCTNVTLLGSLSGCVQTSCSFEDQNTVTGMSTQLCESYPVASRNYELRVATVVCAALTLPVVLMRCVARLMVTKTLWRDDWVVITATGSDGSRIADRNPIAGIDLGFGRHYWTISVEDSRTILQIFYASQILYIFVQVSVKGSILAFYWRIFPNRHFQIAVRVAAAFLFVHNIIFLGLVIFQCHPLQFIWNRQLKGTCLDLTAIGYAGAASNIIEDIGLFIMPIPVLLKLQLGVRKRLGLFVLFSLGSLACVATIVRLKYLVSLANSYDITWDNVDTVIWSMVEMCCALVCGSLPALRSLLRLATVKPRTEAIGTNSDNQFNISKPKSATWKFKELPELPKTDNREGNEAQGHKDVRLQTQVRHGNENYELQSMGVPMI</sequence>
<feature type="transmembrane region" description="Helical" evidence="16">
    <location>
        <begin position="250"/>
        <end position="277"/>
    </location>
</feature>
<feature type="disulfide bond" evidence="14">
    <location>
        <begin position="51"/>
        <end position="84"/>
    </location>
</feature>
<evidence type="ECO:0000256" key="10">
    <source>
        <dbReference type="ARBA" id="ARBA00023136"/>
    </source>
</evidence>
<comment type="caution">
    <text evidence="18">The sequence shown here is derived from an EMBL/GenBank/DDBJ whole genome shotgun (WGS) entry which is preliminary data.</text>
</comment>
<evidence type="ECO:0000256" key="4">
    <source>
        <dbReference type="ARBA" id="ARBA00010031"/>
    </source>
</evidence>
<dbReference type="InterPro" id="IPR052337">
    <property type="entry name" value="SAT4-like"/>
</dbReference>